<evidence type="ECO:0000313" key="2">
    <source>
        <dbReference type="Proteomes" id="UP000245626"/>
    </source>
</evidence>
<organism evidence="1 2">
    <name type="scientific">Violaceomyces palustris</name>
    <dbReference type="NCBI Taxonomy" id="1673888"/>
    <lineage>
        <taxon>Eukaryota</taxon>
        <taxon>Fungi</taxon>
        <taxon>Dikarya</taxon>
        <taxon>Basidiomycota</taxon>
        <taxon>Ustilaginomycotina</taxon>
        <taxon>Ustilaginomycetes</taxon>
        <taxon>Violaceomycetales</taxon>
        <taxon>Violaceomycetaceae</taxon>
        <taxon>Violaceomyces</taxon>
    </lineage>
</organism>
<gene>
    <name evidence="1" type="ORF">IE53DRAFT_107497</name>
</gene>
<sequence length="173" mass="18876">MPGMPSQPRKLIGWRLLASRTLNPRRFNGSHTQYMGALFHQASSSLPRITGQGFGGRLFLPPLKEATTKGRQSEVALHYPLARVCESRREAERSAGDQRRTRIAKIEETEAAEALCLASPQLAQLALVIVGKLGRFLSLHVGSVQPSGKSFSSRSGDQDLGKCAPAWFKGSYA</sequence>
<dbReference type="Proteomes" id="UP000245626">
    <property type="component" value="Unassembled WGS sequence"/>
</dbReference>
<accession>A0ACD0NWL3</accession>
<keyword evidence="2" id="KW-1185">Reference proteome</keyword>
<protein>
    <submittedName>
        <fullName evidence="1">Uncharacterized protein</fullName>
    </submittedName>
</protein>
<dbReference type="EMBL" id="KZ819960">
    <property type="protein sequence ID" value="PWN50176.1"/>
    <property type="molecule type" value="Genomic_DNA"/>
</dbReference>
<proteinExistence type="predicted"/>
<reference evidence="1 2" key="1">
    <citation type="journal article" date="2018" name="Mol. Biol. Evol.">
        <title>Broad Genomic Sampling Reveals a Smut Pathogenic Ancestry of the Fungal Clade Ustilaginomycotina.</title>
        <authorList>
            <person name="Kijpornyongpan T."/>
            <person name="Mondo S.J."/>
            <person name="Barry K."/>
            <person name="Sandor L."/>
            <person name="Lee J."/>
            <person name="Lipzen A."/>
            <person name="Pangilinan J."/>
            <person name="LaButti K."/>
            <person name="Hainaut M."/>
            <person name="Henrissat B."/>
            <person name="Grigoriev I.V."/>
            <person name="Spatafora J.W."/>
            <person name="Aime M.C."/>
        </authorList>
    </citation>
    <scope>NUCLEOTIDE SEQUENCE [LARGE SCALE GENOMIC DNA]</scope>
    <source>
        <strain evidence="1 2">SA 807</strain>
    </source>
</reference>
<evidence type="ECO:0000313" key="1">
    <source>
        <dbReference type="EMBL" id="PWN50176.1"/>
    </source>
</evidence>
<name>A0ACD0NWL3_9BASI</name>